<proteinExistence type="predicted"/>
<organism evidence="1">
    <name type="scientific">Octopus bimaculoides</name>
    <name type="common">California two-spotted octopus</name>
    <dbReference type="NCBI Taxonomy" id="37653"/>
    <lineage>
        <taxon>Eukaryota</taxon>
        <taxon>Metazoa</taxon>
        <taxon>Spiralia</taxon>
        <taxon>Lophotrochozoa</taxon>
        <taxon>Mollusca</taxon>
        <taxon>Cephalopoda</taxon>
        <taxon>Coleoidea</taxon>
        <taxon>Octopodiformes</taxon>
        <taxon>Octopoda</taxon>
        <taxon>Incirrata</taxon>
        <taxon>Octopodidae</taxon>
        <taxon>Octopus</taxon>
    </lineage>
</organism>
<sequence>MHKPPLLNTFFFASRSIPCIFFLWCLINIKSLACWNFFCCHLYGLTCFDSHCHFSSTYSLASANDSLCCRQILDTAHSHNSQYSLIYLDFSHSRDFHLARHRSIMFSYQVLLAMQPFSPLHYRNIFL</sequence>
<evidence type="ECO:0000313" key="1">
    <source>
        <dbReference type="EMBL" id="KOF78925.1"/>
    </source>
</evidence>
<protein>
    <submittedName>
        <fullName evidence="1">Uncharacterized protein</fullName>
    </submittedName>
</protein>
<reference evidence="1" key="1">
    <citation type="submission" date="2015-07" db="EMBL/GenBank/DDBJ databases">
        <title>MeaNS - Measles Nucleotide Surveillance Program.</title>
        <authorList>
            <person name="Tran T."/>
            <person name="Druce J."/>
        </authorList>
    </citation>
    <scope>NUCLEOTIDE SEQUENCE</scope>
    <source>
        <strain evidence="1">UCB-OBI-ISO-001</strain>
        <tissue evidence="1">Gonad</tissue>
    </source>
</reference>
<dbReference type="AlphaFoldDB" id="A0A0L8GQN3"/>
<dbReference type="EMBL" id="KQ420902">
    <property type="protein sequence ID" value="KOF78925.1"/>
    <property type="molecule type" value="Genomic_DNA"/>
</dbReference>
<gene>
    <name evidence="1" type="ORF">OCBIM_22030126mg</name>
</gene>
<accession>A0A0L8GQN3</accession>
<name>A0A0L8GQN3_OCTBM</name>